<keyword evidence="2 4" id="KW-0863">Zinc-finger</keyword>
<evidence type="ECO:0000256" key="3">
    <source>
        <dbReference type="ARBA" id="ARBA00022833"/>
    </source>
</evidence>
<dbReference type="Pfam" id="PF01753">
    <property type="entry name" value="zf-MYND"/>
    <property type="match status" value="1"/>
</dbReference>
<sequence length="295" mass="33235">MHITNVKSTYVPGFENPYTSFTISPEPAEDESSGGSKRSFRGIQFLNTAGDGYGPHQTTLGDIADKIPPKPSLKPSCEKCRKRPDQEGSGFPNCASCKVSRYCSRECQTSHWKEHKKLCQRRVKYAELERDIEAKALSTNGPFVSQAALRKWYYDNVDIVEYTIVQALELYKGPRHNLWRTHAVIISLKGGKLGTSVAASEMSFSDAEEGAFTTLARPDRLSLTAVELTALGAGSRIIVIFVLNNEFDLKLVESYDLPSDEEWAEFEKDDMWRMHIRMRKMAQMMAEKDSAEESN</sequence>
<dbReference type="PROSITE" id="PS50865">
    <property type="entry name" value="ZF_MYND_2"/>
    <property type="match status" value="1"/>
</dbReference>
<name>A0A8H6WX04_9AGAR</name>
<evidence type="ECO:0000256" key="4">
    <source>
        <dbReference type="PROSITE-ProRule" id="PRU00134"/>
    </source>
</evidence>
<dbReference type="InterPro" id="IPR002893">
    <property type="entry name" value="Znf_MYND"/>
</dbReference>
<comment type="caution">
    <text evidence="6">The sequence shown here is derived from an EMBL/GenBank/DDBJ whole genome shotgun (WGS) entry which is preliminary data.</text>
</comment>
<feature type="domain" description="MYND-type" evidence="5">
    <location>
        <begin position="77"/>
        <end position="119"/>
    </location>
</feature>
<dbReference type="Gene3D" id="6.10.140.2220">
    <property type="match status" value="1"/>
</dbReference>
<reference evidence="6" key="1">
    <citation type="submission" date="2020-05" db="EMBL/GenBank/DDBJ databases">
        <title>Mycena genomes resolve the evolution of fungal bioluminescence.</title>
        <authorList>
            <person name="Tsai I.J."/>
        </authorList>
    </citation>
    <scope>NUCLEOTIDE SEQUENCE</scope>
    <source>
        <strain evidence="6">CCC161011</strain>
    </source>
</reference>
<dbReference type="EMBL" id="JACAZI010000033">
    <property type="protein sequence ID" value="KAF7330195.1"/>
    <property type="molecule type" value="Genomic_DNA"/>
</dbReference>
<evidence type="ECO:0000313" key="6">
    <source>
        <dbReference type="EMBL" id="KAF7330195.1"/>
    </source>
</evidence>
<dbReference type="AlphaFoldDB" id="A0A8H6WX04"/>
<keyword evidence="3" id="KW-0862">Zinc</keyword>
<dbReference type="OrthoDB" id="432970at2759"/>
<dbReference type="GO" id="GO:0008270">
    <property type="term" value="F:zinc ion binding"/>
    <property type="evidence" value="ECO:0007669"/>
    <property type="project" value="UniProtKB-KW"/>
</dbReference>
<dbReference type="SUPFAM" id="SSF144232">
    <property type="entry name" value="HIT/MYND zinc finger-like"/>
    <property type="match status" value="1"/>
</dbReference>
<gene>
    <name evidence="6" type="ORF">MVEN_02456500</name>
</gene>
<organism evidence="6 7">
    <name type="scientific">Mycena venus</name>
    <dbReference type="NCBI Taxonomy" id="2733690"/>
    <lineage>
        <taxon>Eukaryota</taxon>
        <taxon>Fungi</taxon>
        <taxon>Dikarya</taxon>
        <taxon>Basidiomycota</taxon>
        <taxon>Agaricomycotina</taxon>
        <taxon>Agaricomycetes</taxon>
        <taxon>Agaricomycetidae</taxon>
        <taxon>Agaricales</taxon>
        <taxon>Marasmiineae</taxon>
        <taxon>Mycenaceae</taxon>
        <taxon>Mycena</taxon>
    </lineage>
</organism>
<accession>A0A8H6WX04</accession>
<evidence type="ECO:0000256" key="2">
    <source>
        <dbReference type="ARBA" id="ARBA00022771"/>
    </source>
</evidence>
<protein>
    <submittedName>
        <fullName evidence="6">MYND-type domain-containing protein</fullName>
    </submittedName>
</protein>
<dbReference type="PROSITE" id="PS01360">
    <property type="entry name" value="ZF_MYND_1"/>
    <property type="match status" value="1"/>
</dbReference>
<evidence type="ECO:0000259" key="5">
    <source>
        <dbReference type="PROSITE" id="PS50865"/>
    </source>
</evidence>
<evidence type="ECO:0000256" key="1">
    <source>
        <dbReference type="ARBA" id="ARBA00022723"/>
    </source>
</evidence>
<dbReference type="Proteomes" id="UP000620124">
    <property type="component" value="Unassembled WGS sequence"/>
</dbReference>
<keyword evidence="7" id="KW-1185">Reference proteome</keyword>
<evidence type="ECO:0000313" key="7">
    <source>
        <dbReference type="Proteomes" id="UP000620124"/>
    </source>
</evidence>
<keyword evidence="1" id="KW-0479">Metal-binding</keyword>
<proteinExistence type="predicted"/>